<organism evidence="3 4">
    <name type="scientific">Phaseolus angularis</name>
    <name type="common">Azuki bean</name>
    <name type="synonym">Vigna angularis</name>
    <dbReference type="NCBI Taxonomy" id="3914"/>
    <lineage>
        <taxon>Eukaryota</taxon>
        <taxon>Viridiplantae</taxon>
        <taxon>Streptophyta</taxon>
        <taxon>Embryophyta</taxon>
        <taxon>Tracheophyta</taxon>
        <taxon>Spermatophyta</taxon>
        <taxon>Magnoliopsida</taxon>
        <taxon>eudicotyledons</taxon>
        <taxon>Gunneridae</taxon>
        <taxon>Pentapetalae</taxon>
        <taxon>rosids</taxon>
        <taxon>fabids</taxon>
        <taxon>Fabales</taxon>
        <taxon>Fabaceae</taxon>
        <taxon>Papilionoideae</taxon>
        <taxon>50 kb inversion clade</taxon>
        <taxon>NPAAA clade</taxon>
        <taxon>indigoferoid/millettioid clade</taxon>
        <taxon>Phaseoleae</taxon>
        <taxon>Vigna</taxon>
    </lineage>
</organism>
<dbReference type="Proteomes" id="UP000053144">
    <property type="component" value="Chromosome 7"/>
</dbReference>
<keyword evidence="2" id="KW-0732">Signal</keyword>
<evidence type="ECO:0000313" key="4">
    <source>
        <dbReference type="Proteomes" id="UP000053144"/>
    </source>
</evidence>
<accession>A0A0L9UWT1</accession>
<dbReference type="Gramene" id="KOM46984">
    <property type="protein sequence ID" value="KOM46984"/>
    <property type="gene ID" value="LR48_Vigan07g068800"/>
</dbReference>
<sequence length="363" mass="39994">MRWLLGVLAMRVRLKSVMSCEGESAEEVRFILRMRRLMTENLGRCGREGDFLELVDPPLLDSTIAPGEPDGGDSVGILKQGVVQGSPQSSLRGEFLSSSASSIMVMRVAMFLTASSTGTSSEAKATLEGSWSGKDQRVLVTTSTTIPPVQRDRRSDPPSDPFGTKVGPTSEEMEELGGALESCEEPFIRVIQTSSSIGGSEEGYLGNKGNTQQDQQQESPLLPSNSFEAPSMSRTHILISLCNPVVMLFKKSQVLDHHDQSCFLELFLSFCKITAFCKGYEIIRNTKVSLVLADPEEKRINDGGSGMRLQVVVIWVCLLFQIRGCTRKRNDEPFTMTDGGCPREIMDVALMVMAQTEKKMRIY</sequence>
<feature type="compositionally biased region" description="Polar residues" evidence="1">
    <location>
        <begin position="208"/>
        <end position="226"/>
    </location>
</feature>
<dbReference type="EMBL" id="CM003377">
    <property type="protein sequence ID" value="KOM46984.1"/>
    <property type="molecule type" value="Genomic_DNA"/>
</dbReference>
<evidence type="ECO:0000256" key="1">
    <source>
        <dbReference type="SAM" id="MobiDB-lite"/>
    </source>
</evidence>
<feature type="region of interest" description="Disordered" evidence="1">
    <location>
        <begin position="198"/>
        <end position="226"/>
    </location>
</feature>
<feature type="region of interest" description="Disordered" evidence="1">
    <location>
        <begin position="136"/>
        <end position="172"/>
    </location>
</feature>
<feature type="chain" id="PRO_5005596387" evidence="2">
    <location>
        <begin position="20"/>
        <end position="363"/>
    </location>
</feature>
<reference evidence="4" key="1">
    <citation type="journal article" date="2015" name="Proc. Natl. Acad. Sci. U.S.A.">
        <title>Genome sequencing of adzuki bean (Vigna angularis) provides insight into high starch and low fat accumulation and domestication.</title>
        <authorList>
            <person name="Yang K."/>
            <person name="Tian Z."/>
            <person name="Chen C."/>
            <person name="Luo L."/>
            <person name="Zhao B."/>
            <person name="Wang Z."/>
            <person name="Yu L."/>
            <person name="Li Y."/>
            <person name="Sun Y."/>
            <person name="Li W."/>
            <person name="Chen Y."/>
            <person name="Li Y."/>
            <person name="Zhang Y."/>
            <person name="Ai D."/>
            <person name="Zhao J."/>
            <person name="Shang C."/>
            <person name="Ma Y."/>
            <person name="Wu B."/>
            <person name="Wang M."/>
            <person name="Gao L."/>
            <person name="Sun D."/>
            <person name="Zhang P."/>
            <person name="Guo F."/>
            <person name="Wang W."/>
            <person name="Li Y."/>
            <person name="Wang J."/>
            <person name="Varshney R.K."/>
            <person name="Wang J."/>
            <person name="Ling H.Q."/>
            <person name="Wan P."/>
        </authorList>
    </citation>
    <scope>NUCLEOTIDE SEQUENCE</scope>
    <source>
        <strain evidence="4">cv. Jingnong 6</strain>
    </source>
</reference>
<dbReference type="AlphaFoldDB" id="A0A0L9UWT1"/>
<name>A0A0L9UWT1_PHAAN</name>
<gene>
    <name evidence="3" type="ORF">LR48_Vigan07g068800</name>
</gene>
<evidence type="ECO:0000256" key="2">
    <source>
        <dbReference type="SAM" id="SignalP"/>
    </source>
</evidence>
<evidence type="ECO:0000313" key="3">
    <source>
        <dbReference type="EMBL" id="KOM46984.1"/>
    </source>
</evidence>
<proteinExistence type="predicted"/>
<protein>
    <submittedName>
        <fullName evidence="3">Uncharacterized protein</fullName>
    </submittedName>
</protein>
<feature type="signal peptide" evidence="2">
    <location>
        <begin position="1"/>
        <end position="19"/>
    </location>
</feature>